<evidence type="ECO:0000313" key="1">
    <source>
        <dbReference type="EMBL" id="PQA58413.1"/>
    </source>
</evidence>
<gene>
    <name evidence="1" type="ORF">C5O19_01700</name>
</gene>
<evidence type="ECO:0000313" key="2">
    <source>
        <dbReference type="Proteomes" id="UP000239590"/>
    </source>
</evidence>
<dbReference type="EMBL" id="PTRA01000001">
    <property type="protein sequence ID" value="PQA58413.1"/>
    <property type="molecule type" value="Genomic_DNA"/>
</dbReference>
<dbReference type="AlphaFoldDB" id="A0A2S7IKY5"/>
<proteinExistence type="predicted"/>
<dbReference type="PROSITE" id="PS51257">
    <property type="entry name" value="PROKAR_LIPOPROTEIN"/>
    <property type="match status" value="1"/>
</dbReference>
<protein>
    <recommendedName>
        <fullName evidence="3">DUF1573 domain-containing protein</fullName>
    </recommendedName>
</protein>
<dbReference type="InterPro" id="IPR013783">
    <property type="entry name" value="Ig-like_fold"/>
</dbReference>
<dbReference type="RefSeq" id="WP_104709631.1">
    <property type="nucleotide sequence ID" value="NZ_PTRA01000001.1"/>
</dbReference>
<keyword evidence="2" id="KW-1185">Reference proteome</keyword>
<accession>A0A2S7IKY5</accession>
<sequence>MKSKFVVGLLCWGLLFSCNTGKQQTATTDDPTKFPILKFDQPEVDLGKVTEGDTLLHRFAFKNTGNAPLVIQSASASCGCTVPVIPLKPIAPGDTSSLLVKFNSKNKVGANTKTVTVVANTKPETTTVAFRVEVLEPATH</sequence>
<evidence type="ECO:0008006" key="3">
    <source>
        <dbReference type="Google" id="ProtNLM"/>
    </source>
</evidence>
<dbReference type="PANTHER" id="PTHR37833:SF1">
    <property type="entry name" value="SIGNAL PEPTIDE PROTEIN"/>
    <property type="match status" value="1"/>
</dbReference>
<dbReference type="InterPro" id="IPR011467">
    <property type="entry name" value="DUF1573"/>
</dbReference>
<dbReference type="Gene3D" id="2.60.40.10">
    <property type="entry name" value="Immunoglobulins"/>
    <property type="match status" value="1"/>
</dbReference>
<dbReference type="Pfam" id="PF07610">
    <property type="entry name" value="DUF1573"/>
    <property type="match status" value="1"/>
</dbReference>
<dbReference type="OrthoDB" id="826619at2"/>
<organism evidence="1 2">
    <name type="scientific">Siphonobacter curvatus</name>
    <dbReference type="NCBI Taxonomy" id="2094562"/>
    <lineage>
        <taxon>Bacteria</taxon>
        <taxon>Pseudomonadati</taxon>
        <taxon>Bacteroidota</taxon>
        <taxon>Cytophagia</taxon>
        <taxon>Cytophagales</taxon>
        <taxon>Cytophagaceae</taxon>
        <taxon>Siphonobacter</taxon>
    </lineage>
</organism>
<dbReference type="PANTHER" id="PTHR37833">
    <property type="entry name" value="LIPOPROTEIN-RELATED"/>
    <property type="match status" value="1"/>
</dbReference>
<name>A0A2S7IKY5_9BACT</name>
<reference evidence="2" key="1">
    <citation type="submission" date="2018-02" db="EMBL/GenBank/DDBJ databases">
        <title>Genome sequencing of Solimonas sp. HR-BB.</title>
        <authorList>
            <person name="Lee Y."/>
            <person name="Jeon C.O."/>
        </authorList>
    </citation>
    <scope>NUCLEOTIDE SEQUENCE [LARGE SCALE GENOMIC DNA]</scope>
    <source>
        <strain evidence="2">HR-U</strain>
    </source>
</reference>
<dbReference type="Proteomes" id="UP000239590">
    <property type="component" value="Unassembled WGS sequence"/>
</dbReference>
<comment type="caution">
    <text evidence="1">The sequence shown here is derived from an EMBL/GenBank/DDBJ whole genome shotgun (WGS) entry which is preliminary data.</text>
</comment>